<dbReference type="AlphaFoldDB" id="A0A7J7LIE5"/>
<dbReference type="InterPro" id="IPR045303">
    <property type="entry name" value="ARID_HMGB9-like"/>
</dbReference>
<name>A0A7J7LIE5_9MAGN</name>
<dbReference type="SMART" id="SM01014">
    <property type="entry name" value="ARID"/>
    <property type="match status" value="1"/>
</dbReference>
<dbReference type="GO" id="GO:0005634">
    <property type="term" value="C:nucleus"/>
    <property type="evidence" value="ECO:0007669"/>
    <property type="project" value="UniProtKB-UniRule"/>
</dbReference>
<reference evidence="4 5" key="1">
    <citation type="journal article" date="2020" name="IScience">
        <title>Genome Sequencing of the Endangered Kingdonia uniflora (Circaeasteraceae, Ranunculales) Reveals Potential Mechanisms of Evolutionary Specialization.</title>
        <authorList>
            <person name="Sun Y."/>
            <person name="Deng T."/>
            <person name="Zhang A."/>
            <person name="Moore M.J."/>
            <person name="Landis J.B."/>
            <person name="Lin N."/>
            <person name="Zhang H."/>
            <person name="Zhang X."/>
            <person name="Huang J."/>
            <person name="Zhang X."/>
            <person name="Sun H."/>
            <person name="Wang H."/>
        </authorList>
    </citation>
    <scope>NUCLEOTIDE SEQUENCE [LARGE SCALE GENOMIC DNA]</scope>
    <source>
        <strain evidence="4">TB1705</strain>
        <tissue evidence="4">Leaf</tissue>
    </source>
</reference>
<evidence type="ECO:0000259" key="2">
    <source>
        <dbReference type="PROSITE" id="PS50118"/>
    </source>
</evidence>
<organism evidence="4 5">
    <name type="scientific">Kingdonia uniflora</name>
    <dbReference type="NCBI Taxonomy" id="39325"/>
    <lineage>
        <taxon>Eukaryota</taxon>
        <taxon>Viridiplantae</taxon>
        <taxon>Streptophyta</taxon>
        <taxon>Embryophyta</taxon>
        <taxon>Tracheophyta</taxon>
        <taxon>Spermatophyta</taxon>
        <taxon>Magnoliopsida</taxon>
        <taxon>Ranunculales</taxon>
        <taxon>Circaeasteraceae</taxon>
        <taxon>Kingdonia</taxon>
    </lineage>
</organism>
<dbReference type="Pfam" id="PF00505">
    <property type="entry name" value="HMG_box"/>
    <property type="match status" value="1"/>
</dbReference>
<dbReference type="SUPFAM" id="SSF46774">
    <property type="entry name" value="ARID-like"/>
    <property type="match status" value="1"/>
</dbReference>
<evidence type="ECO:0000313" key="4">
    <source>
        <dbReference type="EMBL" id="KAF6142284.1"/>
    </source>
</evidence>
<dbReference type="CDD" id="cd22009">
    <property type="entry name" value="HMG-box_AtHMGB9-like"/>
    <property type="match status" value="1"/>
</dbReference>
<dbReference type="Gene3D" id="1.10.150.60">
    <property type="entry name" value="ARID DNA-binding domain"/>
    <property type="match status" value="1"/>
</dbReference>
<dbReference type="Proteomes" id="UP000541444">
    <property type="component" value="Unassembled WGS sequence"/>
</dbReference>
<dbReference type="PANTHER" id="PTHR46691:SF6">
    <property type="entry name" value="HIGH MOBILITY GROUP B PROTEIN 10-RELATED"/>
    <property type="match status" value="1"/>
</dbReference>
<comment type="caution">
    <text evidence="4">The sequence shown here is derived from an EMBL/GenBank/DDBJ whole genome shotgun (WGS) entry which is preliminary data.</text>
</comment>
<dbReference type="Gene3D" id="1.10.30.10">
    <property type="entry name" value="High mobility group box domain"/>
    <property type="match status" value="1"/>
</dbReference>
<dbReference type="SUPFAM" id="SSF47095">
    <property type="entry name" value="HMG-box"/>
    <property type="match status" value="1"/>
</dbReference>
<evidence type="ECO:0000313" key="5">
    <source>
        <dbReference type="Proteomes" id="UP000541444"/>
    </source>
</evidence>
<feature type="DNA-binding region" description="HMG box" evidence="1">
    <location>
        <begin position="220"/>
        <end position="287"/>
    </location>
</feature>
<keyword evidence="1" id="KW-0238">DNA-binding</keyword>
<dbReference type="Pfam" id="PF01388">
    <property type="entry name" value="ARID"/>
    <property type="match status" value="1"/>
</dbReference>
<dbReference type="PANTHER" id="PTHR46691">
    <property type="entry name" value="HIGH MOBILITY GROUP B PROTEIN 9"/>
    <property type="match status" value="1"/>
</dbReference>
<dbReference type="SMART" id="SM00398">
    <property type="entry name" value="HMG"/>
    <property type="match status" value="1"/>
</dbReference>
<dbReference type="OrthoDB" id="338531at2759"/>
<dbReference type="EMBL" id="JACGCM010002266">
    <property type="protein sequence ID" value="KAF6142284.1"/>
    <property type="molecule type" value="Genomic_DNA"/>
</dbReference>
<proteinExistence type="predicted"/>
<protein>
    <submittedName>
        <fullName evidence="4">Uncharacterized protein</fullName>
    </submittedName>
</protein>
<evidence type="ECO:0000256" key="1">
    <source>
        <dbReference type="PROSITE-ProRule" id="PRU00267"/>
    </source>
</evidence>
<sequence>MLNSATTLYPCPSCSYEEVAQNAQLFMETLDNFHNSLSTKFMVPTMGGKSLDLHRLFLEVTSRGGLETVIRNRQWREIINAFNFPPTITNASFVLRKYYISLLHHYEHAYYFRRQGPPIKTATIHVQPVVSSPKQDQPTNSIHSPENSEIWTGRWVNGTIDGKFDNGYLVTMSFGSEKLKGVLYHIPIESHASEKSTTSNVSNPRGRKRAWVKFRDPTRPRPSRSGYNFYYSEHYNRLKSLYRGQEKTISTKIAQMWSELPEDEKQVYREKGVRDKERYQREMLEFKNSTESSNHE</sequence>
<feature type="domain" description="ARID" evidence="3">
    <location>
        <begin position="20"/>
        <end position="111"/>
    </location>
</feature>
<dbReference type="CDD" id="cd16872">
    <property type="entry name" value="ARID_HMGB9-like"/>
    <property type="match status" value="1"/>
</dbReference>
<dbReference type="InterPro" id="IPR001606">
    <property type="entry name" value="ARID_dom"/>
</dbReference>
<dbReference type="SMART" id="SM00501">
    <property type="entry name" value="BRIGHT"/>
    <property type="match status" value="1"/>
</dbReference>
<dbReference type="PROSITE" id="PS51011">
    <property type="entry name" value="ARID"/>
    <property type="match status" value="1"/>
</dbReference>
<keyword evidence="1" id="KW-0539">Nucleus</keyword>
<dbReference type="PROSITE" id="PS50118">
    <property type="entry name" value="HMG_BOX_2"/>
    <property type="match status" value="1"/>
</dbReference>
<feature type="domain" description="HMG box" evidence="2">
    <location>
        <begin position="220"/>
        <end position="287"/>
    </location>
</feature>
<gene>
    <name evidence="4" type="ORF">GIB67_039991</name>
</gene>
<dbReference type="InterPro" id="IPR036910">
    <property type="entry name" value="HMG_box_dom_sf"/>
</dbReference>
<dbReference type="InterPro" id="IPR009071">
    <property type="entry name" value="HMG_box_dom"/>
</dbReference>
<keyword evidence="5" id="KW-1185">Reference proteome</keyword>
<evidence type="ECO:0000259" key="3">
    <source>
        <dbReference type="PROSITE" id="PS51011"/>
    </source>
</evidence>
<dbReference type="InterPro" id="IPR036431">
    <property type="entry name" value="ARID_dom_sf"/>
</dbReference>
<dbReference type="GO" id="GO:0003677">
    <property type="term" value="F:DNA binding"/>
    <property type="evidence" value="ECO:0007669"/>
    <property type="project" value="UniProtKB-UniRule"/>
</dbReference>
<accession>A0A7J7LIE5</accession>